<dbReference type="Gene3D" id="1.10.287.310">
    <property type="match status" value="1"/>
</dbReference>
<dbReference type="InterPro" id="IPR036049">
    <property type="entry name" value="Ribosomal_uL29_sf"/>
</dbReference>
<proteinExistence type="predicted"/>
<protein>
    <submittedName>
        <fullName evidence="1">60S ribosomal protein L35</fullName>
    </submittedName>
</protein>
<feature type="non-terminal residue" evidence="1">
    <location>
        <position position="1"/>
    </location>
</feature>
<dbReference type="GO" id="GO:0003735">
    <property type="term" value="F:structural constituent of ribosome"/>
    <property type="evidence" value="ECO:0007669"/>
    <property type="project" value="InterPro"/>
</dbReference>
<evidence type="ECO:0000313" key="1">
    <source>
        <dbReference type="EMBL" id="ELR47625.1"/>
    </source>
</evidence>
<name>L8HTL8_9CETA</name>
<keyword evidence="1" id="KW-0689">Ribosomal protein</keyword>
<organism evidence="1 2">
    <name type="scientific">Bos mutus</name>
    <name type="common">wild yak</name>
    <dbReference type="NCBI Taxonomy" id="72004"/>
    <lineage>
        <taxon>Eukaryota</taxon>
        <taxon>Metazoa</taxon>
        <taxon>Chordata</taxon>
        <taxon>Craniata</taxon>
        <taxon>Vertebrata</taxon>
        <taxon>Euteleostomi</taxon>
        <taxon>Mammalia</taxon>
        <taxon>Eutheria</taxon>
        <taxon>Laurasiatheria</taxon>
        <taxon>Artiodactyla</taxon>
        <taxon>Ruminantia</taxon>
        <taxon>Pecora</taxon>
        <taxon>Bovidae</taxon>
        <taxon>Bovinae</taxon>
        <taxon>Bos</taxon>
    </lineage>
</organism>
<dbReference type="Proteomes" id="UP000011080">
    <property type="component" value="Unassembled WGS sequence"/>
</dbReference>
<accession>L8HTL8</accession>
<sequence>LKVALPRLGIIKMTSSVSSKPSKILGVCKFISRLLTVVNQTQKENLRKYKPLQPKKAHTAGSTSMRRVEEQEIAAGETVVPLLKFVVKA</sequence>
<reference evidence="1 2" key="1">
    <citation type="journal article" date="2012" name="Nat. Genet.">
        <title>The yak genome and adaptation to life at high altitude.</title>
        <authorList>
            <person name="Qiu Q."/>
            <person name="Zhang G."/>
            <person name="Ma T."/>
            <person name="Qian W."/>
            <person name="Wang J."/>
            <person name="Ye Z."/>
            <person name="Cao C."/>
            <person name="Hu Q."/>
            <person name="Kim J."/>
            <person name="Larkin D.M."/>
            <person name="Auvil L."/>
            <person name="Capitanu B."/>
            <person name="Ma J."/>
            <person name="Lewin H.A."/>
            <person name="Qian X."/>
            <person name="Lang Y."/>
            <person name="Zhou R."/>
            <person name="Wang L."/>
            <person name="Wang K."/>
            <person name="Xia J."/>
            <person name="Liao S."/>
            <person name="Pan S."/>
            <person name="Lu X."/>
            <person name="Hou H."/>
            <person name="Wang Y."/>
            <person name="Zang X."/>
            <person name="Yin Y."/>
            <person name="Ma H."/>
            <person name="Zhang J."/>
            <person name="Wang Z."/>
            <person name="Zhang Y."/>
            <person name="Zhang D."/>
            <person name="Yonezawa T."/>
            <person name="Hasegawa M."/>
            <person name="Zhong Y."/>
            <person name="Liu W."/>
            <person name="Zhang Y."/>
            <person name="Huang Z."/>
            <person name="Zhang S."/>
            <person name="Long R."/>
            <person name="Yang H."/>
            <person name="Wang J."/>
            <person name="Lenstra J.A."/>
            <person name="Cooper D.N."/>
            <person name="Wu Y."/>
            <person name="Wang J."/>
            <person name="Shi P."/>
            <person name="Wang J."/>
            <person name="Liu J."/>
        </authorList>
    </citation>
    <scope>NUCLEOTIDE SEQUENCE [LARGE SCALE GENOMIC DNA]</scope>
    <source>
        <strain evidence="2">yakQH1</strain>
    </source>
</reference>
<gene>
    <name evidence="1" type="ORF">M91_10715</name>
</gene>
<dbReference type="GO" id="GO:0006412">
    <property type="term" value="P:translation"/>
    <property type="evidence" value="ECO:0007669"/>
    <property type="project" value="InterPro"/>
</dbReference>
<dbReference type="GO" id="GO:0005840">
    <property type="term" value="C:ribosome"/>
    <property type="evidence" value="ECO:0007669"/>
    <property type="project" value="UniProtKB-KW"/>
</dbReference>
<keyword evidence="1" id="KW-0687">Ribonucleoprotein</keyword>
<dbReference type="EMBL" id="JH883006">
    <property type="protein sequence ID" value="ELR47625.1"/>
    <property type="molecule type" value="Genomic_DNA"/>
</dbReference>
<evidence type="ECO:0000313" key="2">
    <source>
        <dbReference type="Proteomes" id="UP000011080"/>
    </source>
</evidence>
<dbReference type="AlphaFoldDB" id="L8HTL8"/>